<dbReference type="Proteomes" id="UP001055439">
    <property type="component" value="Chromosome 4"/>
</dbReference>
<dbReference type="AlphaFoldDB" id="A0A9E7FMA4"/>
<name>A0A9E7FMA4_9LILI</name>
<evidence type="ECO:0000313" key="2">
    <source>
        <dbReference type="EMBL" id="URD98393.1"/>
    </source>
</evidence>
<feature type="signal peptide" evidence="1">
    <location>
        <begin position="1"/>
        <end position="25"/>
    </location>
</feature>
<keyword evidence="1" id="KW-0732">Signal</keyword>
<dbReference type="EMBL" id="CP097506">
    <property type="protein sequence ID" value="URD98393.1"/>
    <property type="molecule type" value="Genomic_DNA"/>
</dbReference>
<proteinExistence type="predicted"/>
<organism evidence="2 3">
    <name type="scientific">Musa troglodytarum</name>
    <name type="common">fe'i banana</name>
    <dbReference type="NCBI Taxonomy" id="320322"/>
    <lineage>
        <taxon>Eukaryota</taxon>
        <taxon>Viridiplantae</taxon>
        <taxon>Streptophyta</taxon>
        <taxon>Embryophyta</taxon>
        <taxon>Tracheophyta</taxon>
        <taxon>Spermatophyta</taxon>
        <taxon>Magnoliopsida</taxon>
        <taxon>Liliopsida</taxon>
        <taxon>Zingiberales</taxon>
        <taxon>Musaceae</taxon>
        <taxon>Musa</taxon>
    </lineage>
</organism>
<reference evidence="2" key="1">
    <citation type="submission" date="2022-05" db="EMBL/GenBank/DDBJ databases">
        <title>The Musa troglodytarum L. genome provides insights into the mechanism of non-climacteric behaviour and enrichment of carotenoids.</title>
        <authorList>
            <person name="Wang J."/>
        </authorList>
    </citation>
    <scope>NUCLEOTIDE SEQUENCE</scope>
    <source>
        <tissue evidence="2">Leaf</tissue>
    </source>
</reference>
<protein>
    <submittedName>
        <fullName evidence="2">Uncharacterized protein</fullName>
    </submittedName>
</protein>
<keyword evidence="3" id="KW-1185">Reference proteome</keyword>
<feature type="chain" id="PRO_5038461984" evidence="1">
    <location>
        <begin position="26"/>
        <end position="67"/>
    </location>
</feature>
<evidence type="ECO:0000313" key="3">
    <source>
        <dbReference type="Proteomes" id="UP001055439"/>
    </source>
</evidence>
<gene>
    <name evidence="2" type="ORF">MUK42_35596</name>
</gene>
<accession>A0A9E7FMA4</accession>
<evidence type="ECO:0000256" key="1">
    <source>
        <dbReference type="SAM" id="SignalP"/>
    </source>
</evidence>
<sequence length="67" mass="7139">MARCVRLFLFLLLVSLVVVAAPALAARNLAHSIPPKDAVNQTTYNPNAYRYPPECGGFYGDTGGGCP</sequence>